<protein>
    <submittedName>
        <fullName evidence="4">Uncharacterized protein</fullName>
    </submittedName>
</protein>
<feature type="domain" description="AMP-binding enzyme C-terminal" evidence="3">
    <location>
        <begin position="478"/>
        <end position="553"/>
    </location>
</feature>
<sequence>MVLEPVHKIPYPEESLPTYTFGSHDGPLDNERPVFVNAEDDSASYTFAQYRLYSQRFAAGLRKAGLKDGDRLLLYSGNNLYFPAVLMGTIMAGGVFTGANPTYVAREVAYQLDNSGAKYFLANRASFEVALEAAKEAGVAEENVYVFDSDTQGQGIGDFKHWSELLESESVGKKFKWDDCRGEGENQKVIALNYSSGTTGRAKGVMISHRNYVSNCELVRFLNTRRTPTDFERQYGESWLCFLPMYHAMAQTYFCVNAPRSGAKIVVMPRFDFKQMLKNIEKYRITMVMIVPPIVVMLTKDPDVRAGKYDLSSVTDFGSGAAPLAKETIRELEKIWNKQTGTTRYLKNGWGMTEGTCTLIVVDPGNPRPPEGVGEPGPNVYLKFMNDAGTEEVKLGEPGELWVKAPNVMMGYWRNEEATAETLTKDGWLKTGDVGQYINGFVHIVDRRKASSPSVVRSIANGFQELIKVKGNQVAPAELEALLLEHPAVQDAGVIGVPYQDDEAPRAYVVLVEGQKASAEDIAAFISKKVTPTKRLTGGIRFIDQIPKNPSGKILRKFLREKAKEEAEGQPKSRL</sequence>
<comment type="similarity">
    <text evidence="1">Belongs to the ATP-dependent AMP-binding enzyme family.</text>
</comment>
<evidence type="ECO:0000313" key="4">
    <source>
        <dbReference type="EMBL" id="CAF9924549.1"/>
    </source>
</evidence>
<dbReference type="AlphaFoldDB" id="A0A8H3ISK2"/>
<dbReference type="Gene3D" id="3.30.300.30">
    <property type="match status" value="1"/>
</dbReference>
<name>A0A8H3ISK2_9LECA</name>
<dbReference type="Gene3D" id="2.30.38.10">
    <property type="entry name" value="Luciferase, Domain 3"/>
    <property type="match status" value="1"/>
</dbReference>
<dbReference type="Pfam" id="PF13193">
    <property type="entry name" value="AMP-binding_C"/>
    <property type="match status" value="1"/>
</dbReference>
<dbReference type="Gene3D" id="3.40.50.980">
    <property type="match status" value="2"/>
</dbReference>
<proteinExistence type="inferred from homology"/>
<feature type="domain" description="AMP-dependent synthetase/ligase" evidence="2">
    <location>
        <begin position="31"/>
        <end position="413"/>
    </location>
</feature>
<dbReference type="InterPro" id="IPR025110">
    <property type="entry name" value="AMP-bd_C"/>
</dbReference>
<dbReference type="CDD" id="cd05911">
    <property type="entry name" value="Firefly_Luc_like"/>
    <property type="match status" value="1"/>
</dbReference>
<dbReference type="Pfam" id="PF00501">
    <property type="entry name" value="AMP-binding"/>
    <property type="match status" value="1"/>
</dbReference>
<dbReference type="InterPro" id="IPR045851">
    <property type="entry name" value="AMP-bd_C_sf"/>
</dbReference>
<keyword evidence="5" id="KW-1185">Reference proteome</keyword>
<gene>
    <name evidence="4" type="ORF">GOMPHAMPRED_003671</name>
</gene>
<dbReference type="OrthoDB" id="6509636at2759"/>
<dbReference type="Proteomes" id="UP000664169">
    <property type="component" value="Unassembled WGS sequence"/>
</dbReference>
<evidence type="ECO:0000313" key="5">
    <source>
        <dbReference type="Proteomes" id="UP000664169"/>
    </source>
</evidence>
<evidence type="ECO:0000259" key="3">
    <source>
        <dbReference type="Pfam" id="PF13193"/>
    </source>
</evidence>
<reference evidence="4" key="1">
    <citation type="submission" date="2021-03" db="EMBL/GenBank/DDBJ databases">
        <authorList>
            <person name="Tagirdzhanova G."/>
        </authorList>
    </citation>
    <scope>NUCLEOTIDE SEQUENCE</scope>
</reference>
<accession>A0A8H3ISK2</accession>
<dbReference type="FunFam" id="3.30.300.30:FF:000007">
    <property type="entry name" value="4-coumarate--CoA ligase 2"/>
    <property type="match status" value="1"/>
</dbReference>
<dbReference type="GO" id="GO:0016405">
    <property type="term" value="F:CoA-ligase activity"/>
    <property type="evidence" value="ECO:0007669"/>
    <property type="project" value="TreeGrafter"/>
</dbReference>
<organism evidence="4 5">
    <name type="scientific">Gomphillus americanus</name>
    <dbReference type="NCBI Taxonomy" id="1940652"/>
    <lineage>
        <taxon>Eukaryota</taxon>
        <taxon>Fungi</taxon>
        <taxon>Dikarya</taxon>
        <taxon>Ascomycota</taxon>
        <taxon>Pezizomycotina</taxon>
        <taxon>Lecanoromycetes</taxon>
        <taxon>OSLEUM clade</taxon>
        <taxon>Ostropomycetidae</taxon>
        <taxon>Ostropales</taxon>
        <taxon>Graphidaceae</taxon>
        <taxon>Gomphilloideae</taxon>
        <taxon>Gomphillus</taxon>
    </lineage>
</organism>
<comment type="caution">
    <text evidence="4">The sequence shown here is derived from an EMBL/GenBank/DDBJ whole genome shotgun (WGS) entry which is preliminary data.</text>
</comment>
<evidence type="ECO:0000256" key="1">
    <source>
        <dbReference type="ARBA" id="ARBA00006432"/>
    </source>
</evidence>
<dbReference type="PANTHER" id="PTHR24096:SF424">
    <property type="entry name" value="ACETYL-COA SYNTHETASE-LIKE PROTEIN-RELATED"/>
    <property type="match status" value="1"/>
</dbReference>
<dbReference type="PROSITE" id="PS00455">
    <property type="entry name" value="AMP_BINDING"/>
    <property type="match status" value="1"/>
</dbReference>
<dbReference type="PANTHER" id="PTHR24096">
    <property type="entry name" value="LONG-CHAIN-FATTY-ACID--COA LIGASE"/>
    <property type="match status" value="1"/>
</dbReference>
<dbReference type="SUPFAM" id="SSF56801">
    <property type="entry name" value="Acetyl-CoA synthetase-like"/>
    <property type="match status" value="1"/>
</dbReference>
<dbReference type="EMBL" id="CAJPDQ010000021">
    <property type="protein sequence ID" value="CAF9924549.1"/>
    <property type="molecule type" value="Genomic_DNA"/>
</dbReference>
<evidence type="ECO:0000259" key="2">
    <source>
        <dbReference type="Pfam" id="PF00501"/>
    </source>
</evidence>
<dbReference type="InterPro" id="IPR020845">
    <property type="entry name" value="AMP-binding_CS"/>
</dbReference>
<dbReference type="InterPro" id="IPR000873">
    <property type="entry name" value="AMP-dep_synth/lig_dom"/>
</dbReference>